<keyword evidence="3" id="KW-1185">Reference proteome</keyword>
<reference evidence="2 3" key="1">
    <citation type="journal article" date="2018" name="Sci. Rep.">
        <title>Comparative genomics provides insights into the lifestyle and reveals functional heterogeneity of dark septate endophytic fungi.</title>
        <authorList>
            <person name="Knapp D.G."/>
            <person name="Nemeth J.B."/>
            <person name="Barry K."/>
            <person name="Hainaut M."/>
            <person name="Henrissat B."/>
            <person name="Johnson J."/>
            <person name="Kuo A."/>
            <person name="Lim J.H.P."/>
            <person name="Lipzen A."/>
            <person name="Nolan M."/>
            <person name="Ohm R.A."/>
            <person name="Tamas L."/>
            <person name="Grigoriev I.V."/>
            <person name="Spatafora J.W."/>
            <person name="Nagy L.G."/>
            <person name="Kovacs G.M."/>
        </authorList>
    </citation>
    <scope>NUCLEOTIDE SEQUENCE [LARGE SCALE GENOMIC DNA]</scope>
    <source>
        <strain evidence="2 3">DSE2036</strain>
    </source>
</reference>
<dbReference type="Proteomes" id="UP000244855">
    <property type="component" value="Unassembled WGS sequence"/>
</dbReference>
<evidence type="ECO:0000313" key="2">
    <source>
        <dbReference type="EMBL" id="PVH90384.1"/>
    </source>
</evidence>
<organism evidence="2 3">
    <name type="scientific">Periconia macrospinosa</name>
    <dbReference type="NCBI Taxonomy" id="97972"/>
    <lineage>
        <taxon>Eukaryota</taxon>
        <taxon>Fungi</taxon>
        <taxon>Dikarya</taxon>
        <taxon>Ascomycota</taxon>
        <taxon>Pezizomycotina</taxon>
        <taxon>Dothideomycetes</taxon>
        <taxon>Pleosporomycetidae</taxon>
        <taxon>Pleosporales</taxon>
        <taxon>Massarineae</taxon>
        <taxon>Periconiaceae</taxon>
        <taxon>Periconia</taxon>
    </lineage>
</organism>
<name>A0A2V1CY17_9PLEO</name>
<evidence type="ECO:0000256" key="1">
    <source>
        <dbReference type="SAM" id="MobiDB-lite"/>
    </source>
</evidence>
<feature type="region of interest" description="Disordered" evidence="1">
    <location>
        <begin position="19"/>
        <end position="44"/>
    </location>
</feature>
<protein>
    <submittedName>
        <fullName evidence="2">Uncharacterized protein</fullName>
    </submittedName>
</protein>
<evidence type="ECO:0000313" key="3">
    <source>
        <dbReference type="Proteomes" id="UP000244855"/>
    </source>
</evidence>
<sequence length="194" mass="21070">MLVGSPAFSLPTYVQQIDQSKRQTTSKHDGLPTQTDQHQSTSPTAFASSTSFFETKSPMEPSFHSPSTNILTLAPTSLSSVTVDIEAVLGVQKDLSGVTAKLLVVTLTGGQNRFQLVCEDWRSIQKWGSVWRRRLEELIGDQACQHATRLSKTGGAGGHAIFVPEKVLEDIVRSSEARQTLLDGGSILYQPVQG</sequence>
<accession>A0A2V1CY17</accession>
<gene>
    <name evidence="2" type="ORF">DM02DRAFT_621044</name>
</gene>
<dbReference type="EMBL" id="KZ806366">
    <property type="protein sequence ID" value="PVH90384.1"/>
    <property type="molecule type" value="Genomic_DNA"/>
</dbReference>
<dbReference type="AlphaFoldDB" id="A0A2V1CY17"/>
<proteinExistence type="predicted"/>